<accession>A0ABT9NQU1</accession>
<feature type="transmembrane region" description="Helical" evidence="1">
    <location>
        <begin position="68"/>
        <end position="97"/>
    </location>
</feature>
<evidence type="ECO:0000313" key="3">
    <source>
        <dbReference type="Proteomes" id="UP001240447"/>
    </source>
</evidence>
<name>A0ABT9NQU1_9ACTN</name>
<keyword evidence="1" id="KW-0472">Membrane</keyword>
<feature type="transmembrane region" description="Helical" evidence="1">
    <location>
        <begin position="40"/>
        <end position="56"/>
    </location>
</feature>
<evidence type="ECO:0000256" key="1">
    <source>
        <dbReference type="SAM" id="Phobius"/>
    </source>
</evidence>
<keyword evidence="1" id="KW-1133">Transmembrane helix</keyword>
<gene>
    <name evidence="2" type="ORF">J2S59_002441</name>
</gene>
<dbReference type="EMBL" id="JAUSQM010000001">
    <property type="protein sequence ID" value="MDP9822632.1"/>
    <property type="molecule type" value="Genomic_DNA"/>
</dbReference>
<dbReference type="Pfam" id="PF05437">
    <property type="entry name" value="AzlD"/>
    <property type="match status" value="1"/>
</dbReference>
<sequence length="103" mass="10501">MSLWVAIIAAGLGCYALKLAGLSVPESVLDRPYVRRATDLLPVALLAALIAVQVFADGQRLVVDARVAGLAAAAVALLLRAPFLVVVVVAAGTAALLRALGMP</sequence>
<proteinExistence type="predicted"/>
<dbReference type="RefSeq" id="WP_306825158.1">
    <property type="nucleotide sequence ID" value="NZ_JAUSQM010000001.1"/>
</dbReference>
<dbReference type="InterPro" id="IPR008407">
    <property type="entry name" value="Brnchd-chn_aa_trnsp_AzlD"/>
</dbReference>
<comment type="caution">
    <text evidence="2">The sequence shown here is derived from an EMBL/GenBank/DDBJ whole genome shotgun (WGS) entry which is preliminary data.</text>
</comment>
<keyword evidence="1" id="KW-0812">Transmembrane</keyword>
<keyword evidence="3" id="KW-1185">Reference proteome</keyword>
<dbReference type="Proteomes" id="UP001240447">
    <property type="component" value="Unassembled WGS sequence"/>
</dbReference>
<protein>
    <submittedName>
        <fullName evidence="2">Branched-subunit amino acid transport protein</fullName>
    </submittedName>
</protein>
<reference evidence="2 3" key="1">
    <citation type="submission" date="2023-07" db="EMBL/GenBank/DDBJ databases">
        <title>Sequencing the genomes of 1000 actinobacteria strains.</title>
        <authorList>
            <person name="Klenk H.-P."/>
        </authorList>
    </citation>
    <scope>NUCLEOTIDE SEQUENCE [LARGE SCALE GENOMIC DNA]</scope>
    <source>
        <strain evidence="2 3">GD13</strain>
    </source>
</reference>
<evidence type="ECO:0000313" key="2">
    <source>
        <dbReference type="EMBL" id="MDP9822632.1"/>
    </source>
</evidence>
<organism evidence="2 3">
    <name type="scientific">Nocardioides massiliensis</name>
    <dbReference type="NCBI Taxonomy" id="1325935"/>
    <lineage>
        <taxon>Bacteria</taxon>
        <taxon>Bacillati</taxon>
        <taxon>Actinomycetota</taxon>
        <taxon>Actinomycetes</taxon>
        <taxon>Propionibacteriales</taxon>
        <taxon>Nocardioidaceae</taxon>
        <taxon>Nocardioides</taxon>
    </lineage>
</organism>